<evidence type="ECO:0000313" key="3">
    <source>
        <dbReference type="Proteomes" id="UP000474777"/>
    </source>
</evidence>
<protein>
    <submittedName>
        <fullName evidence="2">SIMPL domain-containing protein</fullName>
    </submittedName>
</protein>
<gene>
    <name evidence="2" type="ORF">GXP69_05910</name>
</gene>
<keyword evidence="1" id="KW-0732">Signal</keyword>
<accession>A0A6B3LUR1</accession>
<sequence length="214" mass="24680">MRKTYLWLLTLAGSATLLAGCQQRTTAEDEHYLEVIGEYEQVTPDAGYRLNLSYNGPMEMRQKFDVWIDSLQKELPGLVKTSDNIYLNYMPEQMGKRPTRDMYQVGVSYMVSVTDSATYNRLAQDLLKRNIPFGLNMMGTFISPDKKAELQQQMLGKAVDNAKSKLNFLKADNNQAYEIVNIEELDNLLPFGHDYYEVNRRMVTRVKVKARLIE</sequence>
<dbReference type="RefSeq" id="WP_163913399.1">
    <property type="nucleotide sequence ID" value="NZ_JAAGWD010000002.1"/>
</dbReference>
<evidence type="ECO:0000256" key="1">
    <source>
        <dbReference type="SAM" id="SignalP"/>
    </source>
</evidence>
<keyword evidence="3" id="KW-1185">Reference proteome</keyword>
<dbReference type="AlphaFoldDB" id="A0A6B3LUR1"/>
<dbReference type="PROSITE" id="PS51257">
    <property type="entry name" value="PROKAR_LIPOPROTEIN"/>
    <property type="match status" value="1"/>
</dbReference>
<feature type="chain" id="PRO_5025489534" evidence="1">
    <location>
        <begin position="20"/>
        <end position="214"/>
    </location>
</feature>
<evidence type="ECO:0000313" key="2">
    <source>
        <dbReference type="EMBL" id="NEM97221.1"/>
    </source>
</evidence>
<organism evidence="2 3">
    <name type="scientific">Pontibacter burrus</name>
    <dbReference type="NCBI Taxonomy" id="2704466"/>
    <lineage>
        <taxon>Bacteria</taxon>
        <taxon>Pseudomonadati</taxon>
        <taxon>Bacteroidota</taxon>
        <taxon>Cytophagia</taxon>
        <taxon>Cytophagales</taxon>
        <taxon>Hymenobacteraceae</taxon>
        <taxon>Pontibacter</taxon>
    </lineage>
</organism>
<name>A0A6B3LUR1_9BACT</name>
<comment type="caution">
    <text evidence="2">The sequence shown here is derived from an EMBL/GenBank/DDBJ whole genome shotgun (WGS) entry which is preliminary data.</text>
</comment>
<feature type="signal peptide" evidence="1">
    <location>
        <begin position="1"/>
        <end position="19"/>
    </location>
</feature>
<dbReference type="EMBL" id="JAAGWD010000002">
    <property type="protein sequence ID" value="NEM97221.1"/>
    <property type="molecule type" value="Genomic_DNA"/>
</dbReference>
<dbReference type="Proteomes" id="UP000474777">
    <property type="component" value="Unassembled WGS sequence"/>
</dbReference>
<proteinExistence type="predicted"/>
<reference evidence="2 3" key="1">
    <citation type="submission" date="2020-02" db="EMBL/GenBank/DDBJ databases">
        <authorList>
            <person name="Kim M.K."/>
        </authorList>
    </citation>
    <scope>NUCLEOTIDE SEQUENCE [LARGE SCALE GENOMIC DNA]</scope>
    <source>
        <strain evidence="2 3">BT327</strain>
    </source>
</reference>